<dbReference type="Proteomes" id="UP000036102">
    <property type="component" value="Unassembled WGS sequence"/>
</dbReference>
<dbReference type="OrthoDB" id="9812088at2"/>
<proteinExistence type="predicted"/>
<evidence type="ECO:0000313" key="1">
    <source>
        <dbReference type="EMBL" id="KMQ74006.1"/>
    </source>
</evidence>
<evidence type="ECO:0000313" key="2">
    <source>
        <dbReference type="Proteomes" id="UP000036102"/>
    </source>
</evidence>
<dbReference type="PATRIC" id="fig|1658765.3.peg.170"/>
<accession>A0A0J7J7W6</accession>
<keyword evidence="2" id="KW-1185">Reference proteome</keyword>
<dbReference type="EMBL" id="LFBU01000001">
    <property type="protein sequence ID" value="KMQ74006.1"/>
    <property type="molecule type" value="Genomic_DNA"/>
</dbReference>
<dbReference type="AlphaFoldDB" id="A0A0J7J7W6"/>
<organism evidence="1 2">
    <name type="scientific">Marinobacter subterrani</name>
    <dbReference type="NCBI Taxonomy" id="1658765"/>
    <lineage>
        <taxon>Bacteria</taxon>
        <taxon>Pseudomonadati</taxon>
        <taxon>Pseudomonadota</taxon>
        <taxon>Gammaproteobacteria</taxon>
        <taxon>Pseudomonadales</taxon>
        <taxon>Marinobacteraceae</taxon>
        <taxon>Marinobacter</taxon>
    </lineage>
</organism>
<dbReference type="Pfam" id="PF07030">
    <property type="entry name" value="Phage_Mu_Gp36"/>
    <property type="match status" value="1"/>
</dbReference>
<protein>
    <submittedName>
        <fullName evidence="1">Mu-like prophage protein gp36</fullName>
    </submittedName>
</protein>
<comment type="caution">
    <text evidence="1">The sequence shown here is derived from an EMBL/GenBank/DDBJ whole genome shotgun (WGS) entry which is preliminary data.</text>
</comment>
<gene>
    <name evidence="1" type="ORF">Msub_10177</name>
</gene>
<dbReference type="STRING" id="1658765.Msub_10177"/>
<reference evidence="1 2" key="1">
    <citation type="submission" date="2015-06" db="EMBL/GenBank/DDBJ databases">
        <title>Marinobacter subterrani, a genetically tractable neutrophilic iron-oxidizing strain isolated from the Soudan Iron Mine.</title>
        <authorList>
            <person name="Bonis B.M."/>
            <person name="Gralnick J.A."/>
        </authorList>
    </citation>
    <scope>NUCLEOTIDE SEQUENCE [LARGE SCALE GENOMIC DNA]</scope>
    <source>
        <strain evidence="1 2">JG233</strain>
    </source>
</reference>
<dbReference type="InterPro" id="IPR009752">
    <property type="entry name" value="Phage_Mu_GpJ"/>
</dbReference>
<dbReference type="RefSeq" id="WP_048494276.1">
    <property type="nucleotide sequence ID" value="NZ_LFBU01000001.1"/>
</dbReference>
<sequence length="138" mass="15268">MAVYATLQNLLDRFGTDALLIAADRDGDGQVDADVVEQALADADAEIDTYVGQQYQLPLPMVPRILTKLAVDIAFDTLSPEADTATEHRQTRREKAVQLLKLIARGEVSLGIQQASPVSIKPEISSRPRRWGRDRRLT</sequence>
<name>A0A0J7J7W6_9GAMM</name>